<feature type="compositionally biased region" description="Basic and acidic residues" evidence="1">
    <location>
        <begin position="23"/>
        <end position="94"/>
    </location>
</feature>
<reference evidence="3 4" key="1">
    <citation type="submission" date="2016-10" db="EMBL/GenBank/DDBJ databases">
        <authorList>
            <person name="Varghese N."/>
            <person name="Submissions S."/>
        </authorList>
    </citation>
    <scope>NUCLEOTIDE SEQUENCE [LARGE SCALE GENOMIC DNA]</scope>
    <source>
        <strain evidence="3 4">ATCC 49954</strain>
    </source>
</reference>
<feature type="region of interest" description="Disordered" evidence="1">
    <location>
        <begin position="22"/>
        <end position="99"/>
    </location>
</feature>
<dbReference type="Gene3D" id="2.60.40.4170">
    <property type="match status" value="1"/>
</dbReference>
<gene>
    <name evidence="3" type="ORF">SAMN05421782_102158</name>
</gene>
<keyword evidence="2" id="KW-0732">Signal</keyword>
<evidence type="ECO:0000256" key="1">
    <source>
        <dbReference type="SAM" id="MobiDB-lite"/>
    </source>
</evidence>
<dbReference type="PROSITE" id="PS51257">
    <property type="entry name" value="PROKAR_LIPOPROTEIN"/>
    <property type="match status" value="1"/>
</dbReference>
<dbReference type="EMBL" id="FNMX01000002">
    <property type="protein sequence ID" value="SDW24422.1"/>
    <property type="molecule type" value="Genomic_DNA"/>
</dbReference>
<proteinExistence type="predicted"/>
<name>A0AAX2DLU5_LISIV</name>
<dbReference type="AlphaFoldDB" id="A0AAX2DLU5"/>
<protein>
    <recommendedName>
        <fullName evidence="5">DUF5068 domain-containing protein</fullName>
    </recommendedName>
</protein>
<evidence type="ECO:0000313" key="4">
    <source>
        <dbReference type="Proteomes" id="UP000183610"/>
    </source>
</evidence>
<evidence type="ECO:0008006" key="5">
    <source>
        <dbReference type="Google" id="ProtNLM"/>
    </source>
</evidence>
<feature type="signal peptide" evidence="2">
    <location>
        <begin position="1"/>
        <end position="18"/>
    </location>
</feature>
<dbReference type="Pfam" id="PF16781">
    <property type="entry name" value="DUF5068"/>
    <property type="match status" value="1"/>
</dbReference>
<accession>A0AAX2DLU5</accession>
<evidence type="ECO:0000313" key="3">
    <source>
        <dbReference type="EMBL" id="SDW24422.1"/>
    </source>
</evidence>
<dbReference type="Proteomes" id="UP000183610">
    <property type="component" value="Unassembled WGS sequence"/>
</dbReference>
<dbReference type="InterPro" id="IPR031888">
    <property type="entry name" value="DUF5068"/>
</dbReference>
<sequence>MKKISVIFLVLGVCLLTACGTDDNEKKANQKETEVAKKETNDKSNKKAADQTTEKEPDQIDKTKEKEQTQTDKSTEKKSEEDNNETDAAKESEAVKPTAATSTISLNEFNESATLPITGGVVTTVFTGTNPKIAVFGPLNITISKYKVESVVGSDKEIDAYSPESYLGRRDGYVITLDVIVENTTNSTIVYKTDHTLLNGTGISKGASKENFIPNDKILNNSSDEFLGKSKKEGYITYMLNQEDFDKLKQSTTLTANNPNDFNSPAISGTIKGNITLEFPISK</sequence>
<dbReference type="RefSeq" id="WP_003719292.1">
    <property type="nucleotide sequence ID" value="NZ_FNMX01000002.1"/>
</dbReference>
<comment type="caution">
    <text evidence="3">The sequence shown here is derived from an EMBL/GenBank/DDBJ whole genome shotgun (WGS) entry which is preliminary data.</text>
</comment>
<organism evidence="3 4">
    <name type="scientific">Listeria ivanovii</name>
    <dbReference type="NCBI Taxonomy" id="1638"/>
    <lineage>
        <taxon>Bacteria</taxon>
        <taxon>Bacillati</taxon>
        <taxon>Bacillota</taxon>
        <taxon>Bacilli</taxon>
        <taxon>Bacillales</taxon>
        <taxon>Listeriaceae</taxon>
        <taxon>Listeria</taxon>
    </lineage>
</organism>
<evidence type="ECO:0000256" key="2">
    <source>
        <dbReference type="SAM" id="SignalP"/>
    </source>
</evidence>
<feature type="chain" id="PRO_5043600934" description="DUF5068 domain-containing protein" evidence="2">
    <location>
        <begin position="19"/>
        <end position="283"/>
    </location>
</feature>